<proteinExistence type="inferred from homology"/>
<dbReference type="AlphaFoldDB" id="A0A5N5EE08"/>
<dbReference type="CDD" id="cd05233">
    <property type="entry name" value="SDR_c"/>
    <property type="match status" value="1"/>
</dbReference>
<keyword evidence="4" id="KW-1185">Reference proteome</keyword>
<dbReference type="SUPFAM" id="SSF51735">
    <property type="entry name" value="NAD(P)-binding Rossmann-fold domains"/>
    <property type="match status" value="1"/>
</dbReference>
<evidence type="ECO:0000313" key="4">
    <source>
        <dbReference type="Proteomes" id="UP000326907"/>
    </source>
</evidence>
<protein>
    <submittedName>
        <fullName evidence="3">SDR family oxidoreductase</fullName>
    </submittedName>
</protein>
<dbReference type="EMBL" id="VYUA01000071">
    <property type="protein sequence ID" value="KAB2587831.1"/>
    <property type="molecule type" value="Genomic_DNA"/>
</dbReference>
<reference evidence="3 4" key="1">
    <citation type="submission" date="2019-09" db="EMBL/GenBank/DDBJ databases">
        <authorList>
            <person name="Liu P."/>
        </authorList>
    </citation>
    <scope>NUCLEOTIDE SEQUENCE [LARGE SCALE GENOMIC DNA]</scope>
    <source>
        <strain evidence="3 4">TRM68085</strain>
    </source>
</reference>
<accession>A0A5N5EE08</accession>
<evidence type="ECO:0000256" key="2">
    <source>
        <dbReference type="ARBA" id="ARBA00023002"/>
    </source>
</evidence>
<dbReference type="InterPro" id="IPR036291">
    <property type="entry name" value="NAD(P)-bd_dom_sf"/>
</dbReference>
<dbReference type="PRINTS" id="PR00081">
    <property type="entry name" value="GDHRDH"/>
</dbReference>
<dbReference type="GO" id="GO:0016616">
    <property type="term" value="F:oxidoreductase activity, acting on the CH-OH group of donors, NAD or NADP as acceptor"/>
    <property type="evidence" value="ECO:0007669"/>
    <property type="project" value="TreeGrafter"/>
</dbReference>
<dbReference type="PANTHER" id="PTHR42760">
    <property type="entry name" value="SHORT-CHAIN DEHYDROGENASES/REDUCTASES FAMILY MEMBER"/>
    <property type="match status" value="1"/>
</dbReference>
<sequence length="254" mass="26370">MSKYAGKKAVVIGGTHGIGQTIAKGLLAEGAEVLVTGYNEKNIEAAKTVLGANAHVVRSDTSDLGAIDLLGKTVEEKLGQFDYLFLNAGTAVLEPFSIVTEESFDRQFNINVKGAFFTTKRLAPLMREGGGIVYTSSVADEGGTPGMSVFSASKAAGISLTKVFASELLPQKIRVNAVSPGFTDTPSMGVPGLSDEEKKGFSDLGDAITPMRRHATMEEVAGAAIYLAADATYTTGARLPVDGGLGAGLSYPEA</sequence>
<dbReference type="RefSeq" id="WP_128849596.1">
    <property type="nucleotide sequence ID" value="NZ_JBMVCA010000040.1"/>
</dbReference>
<evidence type="ECO:0000256" key="1">
    <source>
        <dbReference type="ARBA" id="ARBA00006484"/>
    </source>
</evidence>
<comment type="caution">
    <text evidence="3">The sequence shown here is derived from an EMBL/GenBank/DDBJ whole genome shotgun (WGS) entry which is preliminary data.</text>
</comment>
<dbReference type="PANTHER" id="PTHR42760:SF115">
    <property type="entry name" value="3-OXOACYL-[ACYL-CARRIER-PROTEIN] REDUCTASE FABG"/>
    <property type="match status" value="1"/>
</dbReference>
<comment type="similarity">
    <text evidence="1">Belongs to the short-chain dehydrogenases/reductases (SDR) family.</text>
</comment>
<evidence type="ECO:0000313" key="3">
    <source>
        <dbReference type="EMBL" id="KAB2587831.1"/>
    </source>
</evidence>
<dbReference type="Proteomes" id="UP000326907">
    <property type="component" value="Unassembled WGS sequence"/>
</dbReference>
<dbReference type="Gene3D" id="3.40.50.720">
    <property type="entry name" value="NAD(P)-binding Rossmann-like Domain"/>
    <property type="match status" value="1"/>
</dbReference>
<gene>
    <name evidence="3" type="ORF">F5983_35700</name>
</gene>
<name>A0A5N5EE08_9ACTN</name>
<organism evidence="3 4">
    <name type="scientific">Streptomyces arboris</name>
    <dbReference type="NCBI Taxonomy" id="2600619"/>
    <lineage>
        <taxon>Bacteria</taxon>
        <taxon>Bacillati</taxon>
        <taxon>Actinomycetota</taxon>
        <taxon>Actinomycetes</taxon>
        <taxon>Kitasatosporales</taxon>
        <taxon>Streptomycetaceae</taxon>
        <taxon>Streptomyces</taxon>
    </lineage>
</organism>
<dbReference type="InterPro" id="IPR002347">
    <property type="entry name" value="SDR_fam"/>
</dbReference>
<dbReference type="FunFam" id="3.40.50.720:FF:000084">
    <property type="entry name" value="Short-chain dehydrogenase reductase"/>
    <property type="match status" value="1"/>
</dbReference>
<dbReference type="Pfam" id="PF13561">
    <property type="entry name" value="adh_short_C2"/>
    <property type="match status" value="1"/>
</dbReference>
<keyword evidence="2" id="KW-0560">Oxidoreductase</keyword>